<dbReference type="EMBL" id="CP017708">
    <property type="protein sequence ID" value="AOY84953.2"/>
    <property type="molecule type" value="Genomic_DNA"/>
</dbReference>
<evidence type="ECO:0000313" key="3">
    <source>
        <dbReference type="Proteomes" id="UP000176944"/>
    </source>
</evidence>
<gene>
    <name evidence="2" type="ORF">BJP36_29435</name>
</gene>
<evidence type="ECO:0000259" key="1">
    <source>
        <dbReference type="Pfam" id="PF01973"/>
    </source>
</evidence>
<name>A0A1D9GBG2_MOOP1</name>
<accession>A0A1D9GBG2</accession>
<feature type="domain" description="6-hydroxymethylpterin diphosphokinase MptE-like" evidence="1">
    <location>
        <begin position="36"/>
        <end position="181"/>
    </location>
</feature>
<dbReference type="InterPro" id="IPR002826">
    <property type="entry name" value="MptE-like"/>
</dbReference>
<reference evidence="3" key="1">
    <citation type="submission" date="2016-10" db="EMBL/GenBank/DDBJ databases">
        <title>Comparative genomics uncovers the prolific and rare metabolic potential of the cyanobacterial genus Moorea.</title>
        <authorList>
            <person name="Leao T."/>
            <person name="Castelao G."/>
            <person name="Korobeynikov A."/>
            <person name="Monroe E.A."/>
            <person name="Podell S."/>
            <person name="Glukhov E."/>
            <person name="Allen E."/>
            <person name="Gerwick W.H."/>
            <person name="Gerwick L."/>
        </authorList>
    </citation>
    <scope>NUCLEOTIDE SEQUENCE [LARGE SCALE GENOMIC DNA]</scope>
    <source>
        <strain evidence="3">JHB</strain>
    </source>
</reference>
<dbReference type="Gene3D" id="3.90.1480.10">
    <property type="entry name" value="Alpha-2,3-sialyltransferase"/>
    <property type="match status" value="1"/>
</dbReference>
<proteinExistence type="predicted"/>
<dbReference type="Pfam" id="PF01973">
    <property type="entry name" value="MptE-like"/>
    <property type="match status" value="1"/>
</dbReference>
<evidence type="ECO:0000313" key="2">
    <source>
        <dbReference type="EMBL" id="AOY84953.2"/>
    </source>
</evidence>
<dbReference type="AlphaFoldDB" id="A0A1D9GBG2"/>
<protein>
    <submittedName>
        <fullName evidence="2">DUF115 domain-containing protein</fullName>
    </submittedName>
</protein>
<organism evidence="2 3">
    <name type="scientific">Moorena producens (strain JHB)</name>
    <dbReference type="NCBI Taxonomy" id="1454205"/>
    <lineage>
        <taxon>Bacteria</taxon>
        <taxon>Bacillati</taxon>
        <taxon>Cyanobacteriota</taxon>
        <taxon>Cyanophyceae</taxon>
        <taxon>Coleofasciculales</taxon>
        <taxon>Coleofasciculaceae</taxon>
        <taxon>Moorena</taxon>
    </lineage>
</organism>
<sequence length="271" mass="31354">MLQKQLRVARDAIVEYLTNYSDPVYIQWYFNESKRLLKFKNIHKRENCFIIGNGPSLNKLDLSLLNNYYTFGLNKIYLIFDKVNLNISYHVAVNHLVVEQSAREFENLKCPSFLSARAADNVVDKRDHIYKIFTAGSPFVFQTDASKLICEGYTVTYVAMQLAFYMGFKRIFLIGVDHNFTAVGNPNEKQFLKGDDPNHFTPGYFGNKEWHLPDLEGSELAYHMARFNFNRSGREIYDATVDGKLQIFPKITFEQALDMCKKKSSGKDVVM</sequence>
<dbReference type="Proteomes" id="UP000176944">
    <property type="component" value="Chromosome"/>
</dbReference>